<accession>A0A448Z148</accession>
<dbReference type="AlphaFoldDB" id="A0A448Z148"/>
<dbReference type="Gene3D" id="2.10.50.10">
    <property type="entry name" value="Tumor Necrosis Factor Receptor, subunit A, domain 2"/>
    <property type="match status" value="1"/>
</dbReference>
<dbReference type="OrthoDB" id="65776at2759"/>
<feature type="chain" id="PRO_5019165325" description="Tyrosine-protein kinase ephrin type A/B receptor-like domain-containing protein" evidence="3">
    <location>
        <begin position="34"/>
        <end position="763"/>
    </location>
</feature>
<dbReference type="Proteomes" id="UP000291116">
    <property type="component" value="Unassembled WGS sequence"/>
</dbReference>
<feature type="transmembrane region" description="Helical" evidence="2">
    <location>
        <begin position="325"/>
        <end position="345"/>
    </location>
</feature>
<feature type="transmembrane region" description="Helical" evidence="2">
    <location>
        <begin position="292"/>
        <end position="313"/>
    </location>
</feature>
<sequence>MEAIKQSSFRTMKLFVLIVLAFIVLSNFPYTAAEGNFTNIYATTCQPGSFSVVIESISNCQPCPPGTYSDYPGAEYCKTCLDTIYNGEGADSVEMLSGQLYCINTETLYWDDEVPSEYTITGYPTSLQVAVPPPSAAPSLMPSSTPSNLPSVMPSAMPFLTSVSIKGDSMASFPCNNTGNNAGTFEWYGRCQECPARHETILFPFLVVTLLALLVILLEYLLPSCCTALVWWGIEYLQMIYFIGILSIQWSPIAEFVFVRLLPVFALDLNASFSLQCVIGKNWPQQESADHLFILSLPLLVAILLTFISKISSSRCIRDESVSRWMTLILHMGYLKLVLTSLQIIHLPESWTADVLSSWTKSDPFYATMCGLAGLLFYGGAFPLWLVQSISHFHRLNLALVRDDTPDDTFIGNDEERSAEIKRQQIIKRKQTRRKKELFQTIGILPIILGPKAWWWPGFWMLRKMLFSVLLVLFPDKPVLLLIIFLLVHFLSVIIQQCTLPLVHEDQDQAKDDKKKWCHVATVDTVLQFCLAAMLGVAFFSLWSTADNGSTRSSFQKHTEGSMVLSILLISLIYLTLAIGVCCARSDPRFKSVASQIVFNTTKNDNNTSTSGSNDPSRTEFCTELSFKRSFSTESSSSQDSNNDIVFFGGSQRGMNSNLIDEEYADEFQDGTVNDGVIMSASYLVEEIDENGRERLGNKQKQEKESPKIFRSDPSVSKIDEEDDTTTVYEEIWVDEETGNEISAADQGNWVDTETGSLVVPLG</sequence>
<feature type="transmembrane region" description="Helical" evidence="2">
    <location>
        <begin position="479"/>
        <end position="500"/>
    </location>
</feature>
<keyword evidence="5" id="KW-1185">Reference proteome</keyword>
<evidence type="ECO:0000313" key="4">
    <source>
        <dbReference type="EMBL" id="VEU35746.1"/>
    </source>
</evidence>
<proteinExistence type="predicted"/>
<name>A0A448Z148_9STRA</name>
<evidence type="ECO:0000256" key="1">
    <source>
        <dbReference type="SAM" id="MobiDB-lite"/>
    </source>
</evidence>
<feature type="transmembrane region" description="Helical" evidence="2">
    <location>
        <begin position="229"/>
        <end position="250"/>
    </location>
</feature>
<feature type="transmembrane region" description="Helical" evidence="2">
    <location>
        <begin position="201"/>
        <end position="222"/>
    </location>
</feature>
<organism evidence="4 5">
    <name type="scientific">Pseudo-nitzschia multistriata</name>
    <dbReference type="NCBI Taxonomy" id="183589"/>
    <lineage>
        <taxon>Eukaryota</taxon>
        <taxon>Sar</taxon>
        <taxon>Stramenopiles</taxon>
        <taxon>Ochrophyta</taxon>
        <taxon>Bacillariophyta</taxon>
        <taxon>Bacillariophyceae</taxon>
        <taxon>Bacillariophycidae</taxon>
        <taxon>Bacillariales</taxon>
        <taxon>Bacillariaceae</taxon>
        <taxon>Pseudo-nitzschia</taxon>
    </lineage>
</organism>
<keyword evidence="3" id="KW-0732">Signal</keyword>
<keyword evidence="2" id="KW-0812">Transmembrane</keyword>
<evidence type="ECO:0000256" key="3">
    <source>
        <dbReference type="SAM" id="SignalP"/>
    </source>
</evidence>
<feature type="transmembrane region" description="Helical" evidence="2">
    <location>
        <begin position="521"/>
        <end position="543"/>
    </location>
</feature>
<feature type="transmembrane region" description="Helical" evidence="2">
    <location>
        <begin position="438"/>
        <end position="459"/>
    </location>
</feature>
<keyword evidence="2" id="KW-0472">Membrane</keyword>
<feature type="transmembrane region" description="Helical" evidence="2">
    <location>
        <begin position="365"/>
        <end position="387"/>
    </location>
</feature>
<evidence type="ECO:0000256" key="2">
    <source>
        <dbReference type="SAM" id="Phobius"/>
    </source>
</evidence>
<feature type="compositionally biased region" description="Basic and acidic residues" evidence="1">
    <location>
        <begin position="691"/>
        <end position="711"/>
    </location>
</feature>
<evidence type="ECO:0000313" key="5">
    <source>
        <dbReference type="Proteomes" id="UP000291116"/>
    </source>
</evidence>
<reference evidence="4 5" key="1">
    <citation type="submission" date="2019-01" db="EMBL/GenBank/DDBJ databases">
        <authorList>
            <person name="Ferrante I. M."/>
        </authorList>
    </citation>
    <scope>NUCLEOTIDE SEQUENCE [LARGE SCALE GENOMIC DNA]</scope>
    <source>
        <strain evidence="4 5">B856</strain>
    </source>
</reference>
<feature type="region of interest" description="Disordered" evidence="1">
    <location>
        <begin position="691"/>
        <end position="725"/>
    </location>
</feature>
<protein>
    <recommendedName>
        <fullName evidence="6">Tyrosine-protein kinase ephrin type A/B receptor-like domain-containing protein</fullName>
    </recommendedName>
</protein>
<evidence type="ECO:0008006" key="6">
    <source>
        <dbReference type="Google" id="ProtNLM"/>
    </source>
</evidence>
<keyword evidence="2" id="KW-1133">Transmembrane helix</keyword>
<gene>
    <name evidence="4" type="ORF">PSNMU_V1.4_AUG-EV-PASAV3_0024920</name>
</gene>
<feature type="signal peptide" evidence="3">
    <location>
        <begin position="1"/>
        <end position="33"/>
    </location>
</feature>
<dbReference type="EMBL" id="CAACVS010000068">
    <property type="protein sequence ID" value="VEU35746.1"/>
    <property type="molecule type" value="Genomic_DNA"/>
</dbReference>
<feature type="transmembrane region" description="Helical" evidence="2">
    <location>
        <begin position="563"/>
        <end position="584"/>
    </location>
</feature>